<dbReference type="Pfam" id="PF08240">
    <property type="entry name" value="ADH_N"/>
    <property type="match status" value="1"/>
</dbReference>
<gene>
    <name evidence="2" type="ORF">SAMN04487996_111328</name>
</gene>
<dbReference type="OrthoDB" id="648910at2"/>
<evidence type="ECO:0000313" key="2">
    <source>
        <dbReference type="EMBL" id="SDF63225.1"/>
    </source>
</evidence>
<name>A0A1G7MN68_9BACT</name>
<dbReference type="GO" id="GO:0016491">
    <property type="term" value="F:oxidoreductase activity"/>
    <property type="evidence" value="ECO:0007669"/>
    <property type="project" value="InterPro"/>
</dbReference>
<dbReference type="STRING" id="659014.SAMN04487996_111328"/>
<dbReference type="RefSeq" id="WP_090153727.1">
    <property type="nucleotide sequence ID" value="NZ_FNAN01000011.1"/>
</dbReference>
<dbReference type="InterPro" id="IPR036291">
    <property type="entry name" value="NAD(P)-bd_dom_sf"/>
</dbReference>
<dbReference type="PANTHER" id="PTHR11695">
    <property type="entry name" value="ALCOHOL DEHYDROGENASE RELATED"/>
    <property type="match status" value="1"/>
</dbReference>
<dbReference type="EMBL" id="FNAN01000011">
    <property type="protein sequence ID" value="SDF63225.1"/>
    <property type="molecule type" value="Genomic_DNA"/>
</dbReference>
<proteinExistence type="predicted"/>
<dbReference type="Pfam" id="PF13602">
    <property type="entry name" value="ADH_zinc_N_2"/>
    <property type="match status" value="1"/>
</dbReference>
<protein>
    <submittedName>
        <fullName evidence="2">NADPH:quinone reductase</fullName>
    </submittedName>
</protein>
<reference evidence="3" key="1">
    <citation type="submission" date="2016-10" db="EMBL/GenBank/DDBJ databases">
        <authorList>
            <person name="Varghese N."/>
            <person name="Submissions S."/>
        </authorList>
    </citation>
    <scope>NUCLEOTIDE SEQUENCE [LARGE SCALE GENOMIC DNA]</scope>
    <source>
        <strain evidence="3">DSM 25329</strain>
    </source>
</reference>
<dbReference type="InterPro" id="IPR011032">
    <property type="entry name" value="GroES-like_sf"/>
</dbReference>
<dbReference type="SUPFAM" id="SSF50129">
    <property type="entry name" value="GroES-like"/>
    <property type="match status" value="1"/>
</dbReference>
<dbReference type="CDD" id="cd08267">
    <property type="entry name" value="MDR1"/>
    <property type="match status" value="1"/>
</dbReference>
<evidence type="ECO:0000259" key="1">
    <source>
        <dbReference type="SMART" id="SM00829"/>
    </source>
</evidence>
<dbReference type="SMART" id="SM00829">
    <property type="entry name" value="PKS_ER"/>
    <property type="match status" value="1"/>
</dbReference>
<dbReference type="InterPro" id="IPR013154">
    <property type="entry name" value="ADH-like_N"/>
</dbReference>
<sequence>MKAAIITGYGGPENFKIRELDAPELEDGQVLVQNKASSVNPVDTLVRQGKTRLITGLFGEHVLGADFAGIMVKSNNASFKAGMEVFGMLSAVKGGAYAEMLVAEAENLAPKPSNISFVEAASLPLVGLTAWQGLMVEGKLQPGQNVLITGCTGGVGSVAVQISKHFGCTLTGTCSQEHADFARQIGVDHVIDYDSEKIRSDGQFDLIFDASGHFTISDLKDSLTQEGLFVSTKAGADSVGGAIEAAVDLAFQKRMKLVVVKPDSAQLHQLAQLIESGKLKPCVSHTFKMEDLALAHQLVEQGSFTGKVGIEI</sequence>
<dbReference type="Proteomes" id="UP000198748">
    <property type="component" value="Unassembled WGS sequence"/>
</dbReference>
<feature type="domain" description="Enoyl reductase (ER)" evidence="1">
    <location>
        <begin position="10"/>
        <end position="310"/>
    </location>
</feature>
<dbReference type="Gene3D" id="3.40.50.720">
    <property type="entry name" value="NAD(P)-binding Rossmann-like Domain"/>
    <property type="match status" value="1"/>
</dbReference>
<accession>A0A1G7MN68</accession>
<dbReference type="Gene3D" id="3.90.180.10">
    <property type="entry name" value="Medium-chain alcohol dehydrogenases, catalytic domain"/>
    <property type="match status" value="1"/>
</dbReference>
<organism evidence="2 3">
    <name type="scientific">Dyadobacter soli</name>
    <dbReference type="NCBI Taxonomy" id="659014"/>
    <lineage>
        <taxon>Bacteria</taxon>
        <taxon>Pseudomonadati</taxon>
        <taxon>Bacteroidota</taxon>
        <taxon>Cytophagia</taxon>
        <taxon>Cytophagales</taxon>
        <taxon>Spirosomataceae</taxon>
        <taxon>Dyadobacter</taxon>
    </lineage>
</organism>
<evidence type="ECO:0000313" key="3">
    <source>
        <dbReference type="Proteomes" id="UP000198748"/>
    </source>
</evidence>
<dbReference type="InterPro" id="IPR020843">
    <property type="entry name" value="ER"/>
</dbReference>
<dbReference type="InterPro" id="IPR050700">
    <property type="entry name" value="YIM1/Zinc_Alcohol_DH_Fams"/>
</dbReference>
<dbReference type="SUPFAM" id="SSF51735">
    <property type="entry name" value="NAD(P)-binding Rossmann-fold domains"/>
    <property type="match status" value="1"/>
</dbReference>
<dbReference type="AlphaFoldDB" id="A0A1G7MN68"/>
<keyword evidence="3" id="KW-1185">Reference proteome</keyword>
<dbReference type="PANTHER" id="PTHR11695:SF294">
    <property type="entry name" value="RETICULON-4-INTERACTING PROTEIN 1, MITOCHONDRIAL"/>
    <property type="match status" value="1"/>
</dbReference>